<name>M1WQM2_9NOST</name>
<reference evidence="2" key="2">
    <citation type="submission" date="2016-01" db="EMBL/GenBank/DDBJ databases">
        <title>Diatom-associated endosymboitic cyanobacterium lacks core nitrogen metabolism enzymes.</title>
        <authorList>
            <person name="Hilton J.A."/>
            <person name="Foster R.A."/>
            <person name="Tripp H.J."/>
            <person name="Carter B.J."/>
            <person name="Zehr J.P."/>
            <person name="Villareal T.A."/>
        </authorList>
    </citation>
    <scope>NUCLEOTIDE SEQUENCE [LARGE SCALE GENOMIC DNA]</scope>
    <source>
        <strain evidence="2">HH01</strain>
    </source>
</reference>
<evidence type="ECO:0000313" key="2">
    <source>
        <dbReference type="Proteomes" id="UP000053051"/>
    </source>
</evidence>
<accession>M1WQM2</accession>
<comment type="caution">
    <text evidence="1">The sequence shown here is derived from an EMBL/GenBank/DDBJ whole genome shotgun (WGS) entry which is preliminary data.</text>
</comment>
<sequence>MAAMLPSNIPIKMILRHTKVKNRTIIYSLLKNTKGSEFIQKQNDES</sequence>
<reference evidence="1 2" key="1">
    <citation type="submission" date="2012-05" db="EMBL/GenBank/DDBJ databases">
        <authorList>
            <person name="Hilton J."/>
        </authorList>
    </citation>
    <scope>NUCLEOTIDE SEQUENCE [LARGE SCALE GENOMIC DNA]</scope>
    <source>
        <strain evidence="1 2">HH01</strain>
    </source>
</reference>
<dbReference type="Proteomes" id="UP000053051">
    <property type="component" value="Unassembled WGS sequence"/>
</dbReference>
<gene>
    <name evidence="1" type="ORF">RINTHH_3090</name>
</gene>
<dbReference type="AlphaFoldDB" id="M1WQM2"/>
<evidence type="ECO:0000313" key="1">
    <source>
        <dbReference type="EMBL" id="CCH66464.1"/>
    </source>
</evidence>
<organism evidence="1 2">
    <name type="scientific">Richelia intracellularis HH01</name>
    <dbReference type="NCBI Taxonomy" id="1165094"/>
    <lineage>
        <taxon>Bacteria</taxon>
        <taxon>Bacillati</taxon>
        <taxon>Cyanobacteriota</taxon>
        <taxon>Cyanophyceae</taxon>
        <taxon>Nostocales</taxon>
        <taxon>Nostocaceae</taxon>
        <taxon>Richelia</taxon>
    </lineage>
</organism>
<protein>
    <submittedName>
        <fullName evidence="1">Uncharacterized protein</fullName>
    </submittedName>
</protein>
<keyword evidence="2" id="KW-1185">Reference proteome</keyword>
<dbReference type="EMBL" id="CAIY01000015">
    <property type="protein sequence ID" value="CCH66464.1"/>
    <property type="molecule type" value="Genomic_DNA"/>
</dbReference>
<proteinExistence type="predicted"/>